<accession>A0AC58T2Z5</accession>
<evidence type="ECO:0000313" key="2">
    <source>
        <dbReference type="RefSeq" id="XP_075091604.1"/>
    </source>
</evidence>
<keyword evidence="1" id="KW-1185">Reference proteome</keyword>
<proteinExistence type="predicted"/>
<organism evidence="1 2">
    <name type="scientific">Nicotiana tabacum</name>
    <name type="common">Common tobacco</name>
    <dbReference type="NCBI Taxonomy" id="4097"/>
    <lineage>
        <taxon>Eukaryota</taxon>
        <taxon>Viridiplantae</taxon>
        <taxon>Streptophyta</taxon>
        <taxon>Embryophyta</taxon>
        <taxon>Tracheophyta</taxon>
        <taxon>Spermatophyta</taxon>
        <taxon>Magnoliopsida</taxon>
        <taxon>eudicotyledons</taxon>
        <taxon>Gunneridae</taxon>
        <taxon>Pentapetalae</taxon>
        <taxon>asterids</taxon>
        <taxon>lamiids</taxon>
        <taxon>Solanales</taxon>
        <taxon>Solanaceae</taxon>
        <taxon>Nicotianoideae</taxon>
        <taxon>Nicotianeae</taxon>
        <taxon>Nicotiana</taxon>
    </lineage>
</organism>
<dbReference type="RefSeq" id="XP_075091604.1">
    <property type="nucleotide sequence ID" value="XM_075235503.1"/>
</dbReference>
<evidence type="ECO:0000313" key="1">
    <source>
        <dbReference type="Proteomes" id="UP000790787"/>
    </source>
</evidence>
<sequence>MHDVADLYFTVRPATKQLYIVLEGVRRNIVYLEEGICSCGRFQMDELLCPHAWAILNNQQLKPGQYCSSYYKKDNPLRTYEFPVNPMPNESLWVIPTEVLEDVVLPPKGRRNAGRPRKRKLKPASEKEYKRGFSCSIVQMQNRTANNQCHYMYTYV</sequence>
<reference evidence="1" key="1">
    <citation type="journal article" date="2014" name="Nat. Commun.">
        <title>The tobacco genome sequence and its comparison with those of tomato and potato.</title>
        <authorList>
            <person name="Sierro N."/>
            <person name="Battey J.N."/>
            <person name="Ouadi S."/>
            <person name="Bakaher N."/>
            <person name="Bovet L."/>
            <person name="Willig A."/>
            <person name="Goepfert S."/>
            <person name="Peitsch M.C."/>
            <person name="Ivanov N.V."/>
        </authorList>
    </citation>
    <scope>NUCLEOTIDE SEQUENCE [LARGE SCALE GENOMIC DNA]</scope>
</reference>
<gene>
    <name evidence="2" type="primary">LOC142171799</name>
</gene>
<protein>
    <submittedName>
        <fullName evidence="2">Uncharacterized protein LOC142171799</fullName>
    </submittedName>
</protein>
<name>A0AC58T2Z5_TOBAC</name>
<dbReference type="Proteomes" id="UP000790787">
    <property type="component" value="Chromosome 17"/>
</dbReference>
<reference evidence="2" key="2">
    <citation type="submission" date="2025-08" db="UniProtKB">
        <authorList>
            <consortium name="RefSeq"/>
        </authorList>
    </citation>
    <scope>IDENTIFICATION</scope>
    <source>
        <tissue evidence="2">Leaf</tissue>
    </source>
</reference>